<protein>
    <submittedName>
        <fullName evidence="1">Uncharacterized protein</fullName>
    </submittedName>
</protein>
<organism evidence="1 2">
    <name type="scientific">Bauhinia variegata</name>
    <name type="common">Purple orchid tree</name>
    <name type="synonym">Phanera variegata</name>
    <dbReference type="NCBI Taxonomy" id="167791"/>
    <lineage>
        <taxon>Eukaryota</taxon>
        <taxon>Viridiplantae</taxon>
        <taxon>Streptophyta</taxon>
        <taxon>Embryophyta</taxon>
        <taxon>Tracheophyta</taxon>
        <taxon>Spermatophyta</taxon>
        <taxon>Magnoliopsida</taxon>
        <taxon>eudicotyledons</taxon>
        <taxon>Gunneridae</taxon>
        <taxon>Pentapetalae</taxon>
        <taxon>rosids</taxon>
        <taxon>fabids</taxon>
        <taxon>Fabales</taxon>
        <taxon>Fabaceae</taxon>
        <taxon>Cercidoideae</taxon>
        <taxon>Cercideae</taxon>
        <taxon>Bauhiniinae</taxon>
        <taxon>Bauhinia</taxon>
    </lineage>
</organism>
<reference evidence="1 2" key="1">
    <citation type="journal article" date="2022" name="DNA Res.">
        <title>Chromosomal-level genome assembly of the orchid tree Bauhinia variegata (Leguminosae; Cercidoideae) supports the allotetraploid origin hypothesis of Bauhinia.</title>
        <authorList>
            <person name="Zhong Y."/>
            <person name="Chen Y."/>
            <person name="Zheng D."/>
            <person name="Pang J."/>
            <person name="Liu Y."/>
            <person name="Luo S."/>
            <person name="Meng S."/>
            <person name="Qian L."/>
            <person name="Wei D."/>
            <person name="Dai S."/>
            <person name="Zhou R."/>
        </authorList>
    </citation>
    <scope>NUCLEOTIDE SEQUENCE [LARGE SCALE GENOMIC DNA]</scope>
    <source>
        <strain evidence="1">BV-YZ2020</strain>
    </source>
</reference>
<evidence type="ECO:0000313" key="1">
    <source>
        <dbReference type="EMBL" id="KAI4349071.1"/>
    </source>
</evidence>
<proteinExistence type="predicted"/>
<accession>A0ACB9PKV9</accession>
<dbReference type="EMBL" id="CM039429">
    <property type="protein sequence ID" value="KAI4349071.1"/>
    <property type="molecule type" value="Genomic_DNA"/>
</dbReference>
<evidence type="ECO:0000313" key="2">
    <source>
        <dbReference type="Proteomes" id="UP000828941"/>
    </source>
</evidence>
<gene>
    <name evidence="1" type="ORF">L6164_009713</name>
</gene>
<dbReference type="Proteomes" id="UP000828941">
    <property type="component" value="Chromosome 4"/>
</dbReference>
<sequence length="953" mass="106108">MAEFEEPVKQELDSIIVSEVQSYNPCDSFVPIHASETEFSWNSQTTTSVQASESTSNRVRKGFLVNGYIVYTREKKSRPASNAFSENEKVKRTKTSVSQELETNTDIPVASGGGGADIDNFEKKLEIEVESNEENLNYIKLKSEPVQALAEEVGSEEVNIVNSNNSKKHKDLVYKKLRRYKRSKLKREVDSSDKTGTVLEAADTANAAVKALTSPRNKLELKMSKKIVINKKPMNVKELFDTGLLDGVTVVYEGGKKASGLRGVIQDGGILCSCCECNGRNVIPISQFEIHACNAYRRAAQYICFENGKSLLEVMRACRGGPLHAVEATIQNMLNSPPEEKYFTCRKCKGCFPASCVGGVGPICNSCIETKKSEVNSIDAIGDTVGKRVRSPRPVPFPKPSSSPELCTTSKIKRHWKKKTKPPKQLSSSKSSKSASVPILSQKKSLWSIKKKSLKVSVKLKTPRITSNSKCLSSENKSQWRITKKDQRLHKLVFEEGGLPDGTEVAYYARGQKLLEGYKKGFAIFCRCCNSEVSPSQFEVHAGWSSRKKPYAYIYTSNGVSLHELAISLSKGRKYSAKDNDDLCIICWDGGNLLLCDGCPRAFHKECASLSSVPHGDWYCEFCQNMFQREKFVEHNANAVAAGRIEGVDPIKEITQRCIRIVRDVEAELSGCALCRAYDFSRSGFGPRTIILCDQCEKEYHVGCLRDHKMAYLKELPEGNWYCCPDCTRIHSTLQNLLVRGAEKLSDSLLDVLKKKQAEKGLESLGDIDVKWRVLNGKIASPETRPLLSAAVSIFHECFDPIVDATSGRDLIPAMVYGKNVRGQEFGGMYCAILMVNSSVVSAGMFRIFGRDVAELPLVATSNSNHGKGYFQILFNCIERLLAFLKVKNLVLPAAEEAVSIWTDKFGFNQIKPELLVEYRKNCHQMVTFKGTSMLEKMVPPCRVIKSIKEENP</sequence>
<comment type="caution">
    <text evidence="1">The sequence shown here is derived from an EMBL/GenBank/DDBJ whole genome shotgun (WGS) entry which is preliminary data.</text>
</comment>
<keyword evidence="2" id="KW-1185">Reference proteome</keyword>
<name>A0ACB9PKV9_BAUVA</name>